<feature type="disulfide bond" evidence="6">
    <location>
        <begin position="893"/>
        <end position="902"/>
    </location>
</feature>
<reference evidence="11" key="1">
    <citation type="submission" date="2021-02" db="EMBL/GenBank/DDBJ databases">
        <authorList>
            <person name="Nowell W R."/>
        </authorList>
    </citation>
    <scope>NUCLEOTIDE SEQUENCE</scope>
</reference>
<evidence type="ECO:0000256" key="7">
    <source>
        <dbReference type="SAM" id="Phobius"/>
    </source>
</evidence>
<dbReference type="Gene3D" id="1.20.1070.10">
    <property type="entry name" value="Rhodopsin 7-helix transmembrane proteins"/>
    <property type="match status" value="1"/>
</dbReference>
<feature type="disulfide bond" evidence="6">
    <location>
        <begin position="971"/>
        <end position="980"/>
    </location>
</feature>
<feature type="domain" description="G-protein coupled receptors family 1 profile" evidence="9">
    <location>
        <begin position="1221"/>
        <end position="1477"/>
    </location>
</feature>
<dbReference type="CDD" id="cd00054">
    <property type="entry name" value="EGF_CA"/>
    <property type="match status" value="1"/>
</dbReference>
<evidence type="ECO:0000313" key="10">
    <source>
        <dbReference type="EMBL" id="CAF0820567.1"/>
    </source>
</evidence>
<dbReference type="GO" id="GO:0005112">
    <property type="term" value="F:Notch binding"/>
    <property type="evidence" value="ECO:0007669"/>
    <property type="project" value="TreeGrafter"/>
</dbReference>
<accession>A0A814QME7</accession>
<dbReference type="PROSITE" id="PS50026">
    <property type="entry name" value="EGF_3"/>
    <property type="match status" value="2"/>
</dbReference>
<evidence type="ECO:0000256" key="3">
    <source>
        <dbReference type="ARBA" id="ARBA00022989"/>
    </source>
</evidence>
<feature type="domain" description="EGF-like" evidence="8">
    <location>
        <begin position="867"/>
        <end position="903"/>
    </location>
</feature>
<keyword evidence="5 6" id="KW-1015">Disulfide bond</keyword>
<keyword evidence="4 7" id="KW-0472">Membrane</keyword>
<dbReference type="PROSITE" id="PS00022">
    <property type="entry name" value="EGF_1"/>
    <property type="match status" value="4"/>
</dbReference>
<comment type="caution">
    <text evidence="6">Lacks conserved residue(s) required for the propagation of feature annotation.</text>
</comment>
<evidence type="ECO:0000256" key="4">
    <source>
        <dbReference type="ARBA" id="ARBA00023136"/>
    </source>
</evidence>
<keyword evidence="3 7" id="KW-1133">Transmembrane helix</keyword>
<feature type="domain" description="EGF-like" evidence="8">
    <location>
        <begin position="940"/>
        <end position="981"/>
    </location>
</feature>
<protein>
    <submittedName>
        <fullName evidence="11">Uncharacterized protein</fullName>
    </submittedName>
</protein>
<dbReference type="Gene3D" id="2.10.25.10">
    <property type="entry name" value="Laminin"/>
    <property type="match status" value="2"/>
</dbReference>
<organism evidence="11 13">
    <name type="scientific">Adineta ricciae</name>
    <name type="common">Rotifer</name>
    <dbReference type="NCBI Taxonomy" id="249248"/>
    <lineage>
        <taxon>Eukaryota</taxon>
        <taxon>Metazoa</taxon>
        <taxon>Spiralia</taxon>
        <taxon>Gnathifera</taxon>
        <taxon>Rotifera</taxon>
        <taxon>Eurotatoria</taxon>
        <taxon>Bdelloidea</taxon>
        <taxon>Adinetida</taxon>
        <taxon>Adinetidae</taxon>
        <taxon>Adineta</taxon>
    </lineage>
</organism>
<proteinExistence type="predicted"/>
<keyword evidence="12" id="KW-1185">Reference proteome</keyword>
<evidence type="ECO:0000313" key="12">
    <source>
        <dbReference type="Proteomes" id="UP000663828"/>
    </source>
</evidence>
<name>A0A814QME7_ADIRI</name>
<dbReference type="InterPro" id="IPR000742">
    <property type="entry name" value="EGF"/>
</dbReference>
<dbReference type="InterPro" id="IPR017452">
    <property type="entry name" value="GPCR_Rhodpsn_7TM"/>
</dbReference>
<dbReference type="SUPFAM" id="SSF81321">
    <property type="entry name" value="Family A G protein-coupled receptor-like"/>
    <property type="match status" value="1"/>
</dbReference>
<gene>
    <name evidence="11" type="ORF">EDS130_LOCUS21092</name>
    <name evidence="10" type="ORF">XAT740_LOCUS3938</name>
</gene>
<evidence type="ECO:0000313" key="13">
    <source>
        <dbReference type="Proteomes" id="UP000663852"/>
    </source>
</evidence>
<dbReference type="EMBL" id="CAJNOJ010000105">
    <property type="protein sequence ID" value="CAF1121762.1"/>
    <property type="molecule type" value="Genomic_DNA"/>
</dbReference>
<dbReference type="Proteomes" id="UP000663852">
    <property type="component" value="Unassembled WGS sequence"/>
</dbReference>
<evidence type="ECO:0000256" key="1">
    <source>
        <dbReference type="ARBA" id="ARBA00004370"/>
    </source>
</evidence>
<evidence type="ECO:0000256" key="5">
    <source>
        <dbReference type="ARBA" id="ARBA00023157"/>
    </source>
</evidence>
<dbReference type="InterPro" id="IPR050906">
    <property type="entry name" value="Notch_signaling"/>
</dbReference>
<feature type="transmembrane region" description="Helical" evidence="7">
    <location>
        <begin position="1459"/>
        <end position="1479"/>
    </location>
</feature>
<evidence type="ECO:0000259" key="8">
    <source>
        <dbReference type="PROSITE" id="PS50026"/>
    </source>
</evidence>
<dbReference type="PRINTS" id="PR00261">
    <property type="entry name" value="LDLRECEPTOR"/>
</dbReference>
<dbReference type="PANTHER" id="PTHR24044:SF420">
    <property type="entry name" value="DELTA AND NOTCH-LIKE EPIDERMAL GROWTH FACTOR-RELATED RECEPTOR ISOFORM X1"/>
    <property type="match status" value="1"/>
</dbReference>
<sequence length="1501" mass="173107">MLRACKEDGLFSKKEMVSQTWLTIVLCFTVECNFDFYVSSRSQYDCLYYYITRTGFITKTEYYFRSTTGVDLMPIADFINTRDQNYTFHQLFQINVTAYDIFHWSTSIDLAEQYQDYLDHHNTSLQANQLFYNCTPPWFGSRCQYSLESDEIESTALATGHTCYVLLDCDRGGAALCLDWREVCDGRIDCLNNGVDEAACFDLEINECEPNEYRCHNGQCIPHYHQTLEQITAECLDQSDTWTDSLCPSSHSPAGIFQCEEVACPPGQKKFSCGDGQCVDDFDECINGRHLLLFESLTVQGSLPDDCWLAMVCLTRLMHPINPTFCNGTTIHLSHLRACDHLIQFPISPVLFGHVHFLYQPKQIFEMTNDSILLPDYICYDEQLCTYLSPTFRHRSHTCRHAHHMGLSQNTKYHGWKHMIRVIKPYFVGCATRYTDEKHSSLYQCRNSSKYISKHRIADNITDCYLNDDEEDHELSCFLDQPHRFKCANESRCRSPILQRLGCPLGENETKTIDSILFNQICDGAVDVSVEVFDRHGHTDETDCEHWPCSNVYSRCDGFWNCRNGEDEEACRASNCSRGLFECMSPLNYTMICLAADKVRDGTVDCVGGLDEPQLCQSTNAQSERLYRFSCLDGRTCIEPYVLCDSDGELVNEEELCTEWIGYNLTKIRNFLCHFGRLKHVQFTLEESPIYPLVEDTMFNTIDVAKEKLLKTYNSLSRCIRGLLIRLWLGDKNFTTICMCPPNYYGNLCQYQNQRVSLTLTLSSVSTYGIYTIFIKLIDDDHDRQQVHSYEQIIYVSKATCGQPFDKYLLYSTTPKDPSKNYSIHIDAYDSMSLEYIASWYFRVLFNFLPVNRMAALLTLDSNRTFNTGFCSPECVHGICMKYINVETTFCQCDSGWSGARCHIPIKCTDCSPASLCVGQVHNRSICICPLGKFGSRCLLKHSCPANYCENNGQCVVTDEQMNDGSYECLCADAFRGKRCEHRKARLHIVFNNRDISSYLIAYIYSFVNSEPPLPQQTLLKKLTKMQNNVTLYSHHVFQIVFILSNHNYYLVVSQQSSMFNISATVDSTRRCPPVHQLLSSEQTKLPRIQQVKHYHTLCQQHPSLNCFFDELYMCLCTTDRHANCFPFDHKPNFECQENVHCLNGGQCLQDHPQCPATTICECNDCYFGDRCQFYAKGIGLTLDDLFRYEIRSDMHMSSQSQIVKFSIFLTLVLFLTGSVNSMLSLATFLRCDTRTVGCGIYLLTLSITSLLTIAILMLKFWFVLLTQMNVATNYTVLRYGCLLVEPLLKIFSWMNNWLNAAISIERAVTVWKGIYFSKSASIYAARWVVIFLPLVVMSSNMYESVSRDLFHDVEEDRFWCFTLYSSSLYIYTTIVLFIHLMAPFFINIVTALYVIYTIARQKATARTHKTRYQHFKEQLCQQKHLIISPIMLIVLTFPLVIISLLFRCVKASQSSLLYIFSYYMSFIPSTLIFVIYVLPSPLYKKEFINSMKLWRQLFGY</sequence>
<dbReference type="EMBL" id="CAJNOR010000155">
    <property type="protein sequence ID" value="CAF0820567.1"/>
    <property type="molecule type" value="Genomic_DNA"/>
</dbReference>
<keyword evidence="2 7" id="KW-0812">Transmembrane</keyword>
<feature type="transmembrane region" description="Helical" evidence="7">
    <location>
        <begin position="1241"/>
        <end position="1265"/>
    </location>
</feature>
<dbReference type="SMART" id="SM00192">
    <property type="entry name" value="LDLa"/>
    <property type="match status" value="5"/>
</dbReference>
<dbReference type="Proteomes" id="UP000663828">
    <property type="component" value="Unassembled WGS sequence"/>
</dbReference>
<dbReference type="CDD" id="cd00637">
    <property type="entry name" value="7tm_classA_rhodopsin-like"/>
    <property type="match status" value="1"/>
</dbReference>
<dbReference type="GO" id="GO:0016020">
    <property type="term" value="C:membrane"/>
    <property type="evidence" value="ECO:0007669"/>
    <property type="project" value="UniProtKB-SubCell"/>
</dbReference>
<dbReference type="SMART" id="SM00181">
    <property type="entry name" value="EGF"/>
    <property type="match status" value="6"/>
</dbReference>
<evidence type="ECO:0000259" key="9">
    <source>
        <dbReference type="PROSITE" id="PS50262"/>
    </source>
</evidence>
<evidence type="ECO:0000256" key="6">
    <source>
        <dbReference type="PROSITE-ProRule" id="PRU00076"/>
    </source>
</evidence>
<dbReference type="InterPro" id="IPR002172">
    <property type="entry name" value="LDrepeatLR_classA_rpt"/>
</dbReference>
<dbReference type="OrthoDB" id="9986982at2759"/>
<dbReference type="PROSITE" id="PS50262">
    <property type="entry name" value="G_PROTEIN_RECEP_F1_2"/>
    <property type="match status" value="1"/>
</dbReference>
<feature type="transmembrane region" description="Helical" evidence="7">
    <location>
        <begin position="1206"/>
        <end position="1229"/>
    </location>
</feature>
<dbReference type="SUPFAM" id="SSF57196">
    <property type="entry name" value="EGF/Laminin"/>
    <property type="match status" value="2"/>
</dbReference>
<feature type="transmembrane region" description="Helical" evidence="7">
    <location>
        <begin position="1316"/>
        <end position="1337"/>
    </location>
</feature>
<dbReference type="PANTHER" id="PTHR24044">
    <property type="entry name" value="NOTCH LIGAND FAMILY MEMBER"/>
    <property type="match status" value="1"/>
</dbReference>
<feature type="transmembrane region" description="Helical" evidence="7">
    <location>
        <begin position="1426"/>
        <end position="1447"/>
    </location>
</feature>
<feature type="transmembrane region" description="Helical" evidence="7">
    <location>
        <begin position="1369"/>
        <end position="1397"/>
    </location>
</feature>
<keyword evidence="6" id="KW-0245">EGF-like domain</keyword>
<evidence type="ECO:0000256" key="2">
    <source>
        <dbReference type="ARBA" id="ARBA00022692"/>
    </source>
</evidence>
<comment type="caution">
    <text evidence="11">The sequence shown here is derived from an EMBL/GenBank/DDBJ whole genome shotgun (WGS) entry which is preliminary data.</text>
</comment>
<comment type="subcellular location">
    <subcellularLocation>
        <location evidence="1">Membrane</location>
    </subcellularLocation>
</comment>
<dbReference type="PROSITE" id="PS01186">
    <property type="entry name" value="EGF_2"/>
    <property type="match status" value="1"/>
</dbReference>
<feature type="transmembrane region" description="Helical" evidence="7">
    <location>
        <begin position="1277"/>
        <end position="1295"/>
    </location>
</feature>
<evidence type="ECO:0000313" key="11">
    <source>
        <dbReference type="EMBL" id="CAF1121762.1"/>
    </source>
</evidence>